<evidence type="ECO:0000256" key="2">
    <source>
        <dbReference type="ARBA" id="ARBA00005992"/>
    </source>
</evidence>
<dbReference type="InterPro" id="IPR052905">
    <property type="entry name" value="LD-transpeptidase_YkuD-like"/>
</dbReference>
<dbReference type="Pfam" id="PF20142">
    <property type="entry name" value="Scaffold"/>
    <property type="match status" value="1"/>
</dbReference>
<dbReference type="InterPro" id="IPR036365">
    <property type="entry name" value="PGBD-like_sf"/>
</dbReference>
<dbReference type="EMBL" id="PYGK01000009">
    <property type="protein sequence ID" value="PSL27577.1"/>
    <property type="molecule type" value="Genomic_DNA"/>
</dbReference>
<dbReference type="UniPathway" id="UPA00219"/>
<organism evidence="9 10">
    <name type="scientific">Chitinophaga ginsengisoli</name>
    <dbReference type="NCBI Taxonomy" id="363837"/>
    <lineage>
        <taxon>Bacteria</taxon>
        <taxon>Pseudomonadati</taxon>
        <taxon>Bacteroidota</taxon>
        <taxon>Chitinophagia</taxon>
        <taxon>Chitinophagales</taxon>
        <taxon>Chitinophagaceae</taxon>
        <taxon>Chitinophaga</taxon>
    </lineage>
</organism>
<evidence type="ECO:0000256" key="5">
    <source>
        <dbReference type="ARBA" id="ARBA00022984"/>
    </source>
</evidence>
<feature type="domain" description="L,D-TPase catalytic" evidence="8">
    <location>
        <begin position="314"/>
        <end position="474"/>
    </location>
</feature>
<proteinExistence type="inferred from homology"/>
<dbReference type="PANTHER" id="PTHR41533:SF2">
    <property type="entry name" value="BLR7131 PROTEIN"/>
    <property type="match status" value="1"/>
</dbReference>
<keyword evidence="3" id="KW-0808">Transferase</keyword>
<evidence type="ECO:0000256" key="3">
    <source>
        <dbReference type="ARBA" id="ARBA00022679"/>
    </source>
</evidence>
<dbReference type="PANTHER" id="PTHR41533">
    <property type="entry name" value="L,D-TRANSPEPTIDASE HI_1667-RELATED"/>
    <property type="match status" value="1"/>
</dbReference>
<keyword evidence="10" id="KW-1185">Reference proteome</keyword>
<dbReference type="GO" id="GO:0009252">
    <property type="term" value="P:peptidoglycan biosynthetic process"/>
    <property type="evidence" value="ECO:0007669"/>
    <property type="project" value="UniProtKB-UniPathway"/>
</dbReference>
<keyword evidence="4 7" id="KW-0133">Cell shape</keyword>
<dbReference type="InterPro" id="IPR045380">
    <property type="entry name" value="LD_TPept_scaffold_dom"/>
</dbReference>
<dbReference type="SUPFAM" id="SSF47090">
    <property type="entry name" value="PGBD-like"/>
    <property type="match status" value="1"/>
</dbReference>
<comment type="caution">
    <text evidence="9">The sequence shown here is derived from an EMBL/GenBank/DDBJ whole genome shotgun (WGS) entry which is preliminary data.</text>
</comment>
<dbReference type="GO" id="GO:0071555">
    <property type="term" value="P:cell wall organization"/>
    <property type="evidence" value="ECO:0007669"/>
    <property type="project" value="UniProtKB-UniRule"/>
</dbReference>
<keyword evidence="5 7" id="KW-0573">Peptidoglycan synthesis</keyword>
<feature type="active site" description="Nucleophile" evidence="7">
    <location>
        <position position="448"/>
    </location>
</feature>
<sequence>MLLAVCGLLIFSYSCNSRIVENKKEETIPVTPRNTQITPANAYNDLFLDTSDVAAFIAKQKLDDTLANRIRSFYNARNYEFAWFDSQGLNEQAYGFRSLYDYSVDTSESNKSLEYRLNAMMTGDSDSAASPRDPNLVKTELQLTQRLINYYLNIDPDKSIEALEHAVPAMKGEIMKTAAAVIDDKHKDEVNPTYSALVKSLKQYMDITKKGGWDTIVVEKKKRYKKGDSTALIGWVKRRLLATGEYPDKDTTIVFNDGLENAVRVFEGTHGHTPRGIITDTLLREMNIPAIQLVERMLVNLERMRWAPPTPEGRVILVNIPEFALHVRNGKNREFDMPVVVGKEGKSTTMFSGKLNQIVFSPYWNLPNSIVREEILPAMARNRNYLTKKNMEVTGERKGLPVIRQLPGKDNPLGKVKFLFPNSFNIYFHDTNQKYLFDRDQRAFSHGCIRLGDPVRLADYLLADDSNWTPEKIDSAMNTGKEKYVKIKDPVPVLITYYTVWVDEGGILQFREDIYDHDAYTVRKLFTDPK</sequence>
<dbReference type="CDD" id="cd16913">
    <property type="entry name" value="YkuD_like"/>
    <property type="match status" value="1"/>
</dbReference>
<comment type="pathway">
    <text evidence="1 7">Cell wall biogenesis; peptidoglycan biosynthesis.</text>
</comment>
<protein>
    <submittedName>
        <fullName evidence="9">L,D-transpeptidase-like protein</fullName>
    </submittedName>
</protein>
<evidence type="ECO:0000256" key="6">
    <source>
        <dbReference type="ARBA" id="ARBA00023316"/>
    </source>
</evidence>
<dbReference type="Proteomes" id="UP000240978">
    <property type="component" value="Unassembled WGS sequence"/>
</dbReference>
<evidence type="ECO:0000256" key="1">
    <source>
        <dbReference type="ARBA" id="ARBA00004752"/>
    </source>
</evidence>
<dbReference type="InterPro" id="IPR038063">
    <property type="entry name" value="Transpep_catalytic_dom"/>
</dbReference>
<comment type="similarity">
    <text evidence="2">Belongs to the YkuD family.</text>
</comment>
<dbReference type="GO" id="GO:0004180">
    <property type="term" value="F:carboxypeptidase activity"/>
    <property type="evidence" value="ECO:0007669"/>
    <property type="project" value="UniProtKB-ARBA"/>
</dbReference>
<dbReference type="SUPFAM" id="SSF141523">
    <property type="entry name" value="L,D-transpeptidase catalytic domain-like"/>
    <property type="match status" value="1"/>
</dbReference>
<evidence type="ECO:0000313" key="9">
    <source>
        <dbReference type="EMBL" id="PSL27577.1"/>
    </source>
</evidence>
<evidence type="ECO:0000256" key="7">
    <source>
        <dbReference type="PROSITE-ProRule" id="PRU01373"/>
    </source>
</evidence>
<reference evidence="9 10" key="1">
    <citation type="submission" date="2018-03" db="EMBL/GenBank/DDBJ databases">
        <title>Genomic Encyclopedia of Archaeal and Bacterial Type Strains, Phase II (KMG-II): from individual species to whole genera.</title>
        <authorList>
            <person name="Goeker M."/>
        </authorList>
    </citation>
    <scope>NUCLEOTIDE SEQUENCE [LARGE SCALE GENOMIC DNA]</scope>
    <source>
        <strain evidence="9 10">DSM 18107</strain>
    </source>
</reference>
<keyword evidence="6 7" id="KW-0961">Cell wall biogenesis/degradation</keyword>
<evidence type="ECO:0000256" key="4">
    <source>
        <dbReference type="ARBA" id="ARBA00022960"/>
    </source>
</evidence>
<name>A0A2P8G0S4_9BACT</name>
<dbReference type="Gene3D" id="2.40.440.10">
    <property type="entry name" value="L,D-transpeptidase catalytic domain-like"/>
    <property type="match status" value="1"/>
</dbReference>
<gene>
    <name evidence="9" type="ORF">CLV42_109111</name>
</gene>
<accession>A0A2P8G0S4</accession>
<dbReference type="AlphaFoldDB" id="A0A2P8G0S4"/>
<feature type="active site" description="Proton donor/acceptor" evidence="7">
    <location>
        <position position="429"/>
    </location>
</feature>
<evidence type="ECO:0000313" key="10">
    <source>
        <dbReference type="Proteomes" id="UP000240978"/>
    </source>
</evidence>
<dbReference type="InterPro" id="IPR005490">
    <property type="entry name" value="LD_TPept_cat_dom"/>
</dbReference>
<dbReference type="GO" id="GO:0008360">
    <property type="term" value="P:regulation of cell shape"/>
    <property type="evidence" value="ECO:0007669"/>
    <property type="project" value="UniProtKB-UniRule"/>
</dbReference>
<dbReference type="PROSITE" id="PS52029">
    <property type="entry name" value="LD_TPASE"/>
    <property type="match status" value="1"/>
</dbReference>
<dbReference type="GO" id="GO:0016740">
    <property type="term" value="F:transferase activity"/>
    <property type="evidence" value="ECO:0007669"/>
    <property type="project" value="UniProtKB-KW"/>
</dbReference>
<evidence type="ECO:0000259" key="8">
    <source>
        <dbReference type="PROSITE" id="PS52029"/>
    </source>
</evidence>
<dbReference type="Pfam" id="PF03734">
    <property type="entry name" value="YkuD"/>
    <property type="match status" value="1"/>
</dbReference>